<comment type="subcellular location">
    <subcellularLocation>
        <location evidence="1 11">Endoplasmic reticulum membrane</location>
        <topology evidence="1 11">Multi-pass membrane protein</topology>
    </subcellularLocation>
</comment>
<feature type="transmembrane region" description="Helical" evidence="11">
    <location>
        <begin position="294"/>
        <end position="316"/>
    </location>
</feature>
<comment type="similarity">
    <text evidence="3 11">Belongs to the PIGV family.</text>
</comment>
<evidence type="ECO:0000256" key="11">
    <source>
        <dbReference type="RuleBase" id="RU363112"/>
    </source>
</evidence>
<feature type="chain" id="PRO_5043766260" description="GPI mannosyltransferase 2" evidence="12">
    <location>
        <begin position="26"/>
        <end position="369"/>
    </location>
</feature>
<keyword evidence="12" id="KW-0732">Signal</keyword>
<evidence type="ECO:0000256" key="4">
    <source>
        <dbReference type="ARBA" id="ARBA00022502"/>
    </source>
</evidence>
<sequence>MLWRHALISRVAVLAVSLAFHGSVSNPYASDELRESHCNLTKLEAGTRAATSALRTAQTGRAWRHLVLRLSVWDTVHFVKVARCGYEVEQSHAFFPLFPGLLRAFASGQGAEADSVAAGILLSNISFVVSIGLLHRLSQQLLRDDQLAATAAILLCWNPASLRSNGASNAAFLAWWRLTALWSQRWSITQGSEVLSDLGSPGHDCHPAHAELPARKFWDVGFLRFYRWKQAPNFLLAAPMLWLACGACASYIRCACHLQQGRGTGQRRPAVKLKHSTWPEDAAWAGGMAELGFYSWPVAPFLCQWACLAATAALFMNIQVITRFCSTCPAFYWYCAHLVRQKRQQWIWWYFASYAFLGALLFPNWFPWV</sequence>
<keyword evidence="6 11" id="KW-0808">Transferase</keyword>
<keyword evidence="9 11" id="KW-1133">Transmembrane helix</keyword>
<evidence type="ECO:0000313" key="13">
    <source>
        <dbReference type="EMBL" id="KAK9802047.1"/>
    </source>
</evidence>
<evidence type="ECO:0000256" key="3">
    <source>
        <dbReference type="ARBA" id="ARBA00008698"/>
    </source>
</evidence>
<comment type="caution">
    <text evidence="13">The sequence shown here is derived from an EMBL/GenBank/DDBJ whole genome shotgun (WGS) entry which is preliminary data.</text>
</comment>
<comment type="caution">
    <text evidence="11">Lacks conserved residue(s) required for the propagation of feature annotation.</text>
</comment>
<dbReference type="EMBL" id="JALJOQ010000072">
    <property type="protein sequence ID" value="KAK9802047.1"/>
    <property type="molecule type" value="Genomic_DNA"/>
</dbReference>
<evidence type="ECO:0000313" key="14">
    <source>
        <dbReference type="Proteomes" id="UP001465755"/>
    </source>
</evidence>
<dbReference type="EC" id="2.4.1.-" evidence="11"/>
<keyword evidence="5 11" id="KW-0328">Glycosyltransferase</keyword>
<gene>
    <name evidence="13" type="ORF">WJX73_005814</name>
</gene>
<organism evidence="13 14">
    <name type="scientific">Symbiochloris irregularis</name>
    <dbReference type="NCBI Taxonomy" id="706552"/>
    <lineage>
        <taxon>Eukaryota</taxon>
        <taxon>Viridiplantae</taxon>
        <taxon>Chlorophyta</taxon>
        <taxon>core chlorophytes</taxon>
        <taxon>Trebouxiophyceae</taxon>
        <taxon>Trebouxiales</taxon>
        <taxon>Trebouxiaceae</taxon>
        <taxon>Symbiochloris</taxon>
    </lineage>
</organism>
<dbReference type="AlphaFoldDB" id="A0AAW1P0Z1"/>
<proteinExistence type="inferred from homology"/>
<accession>A0AAW1P0Z1</accession>
<evidence type="ECO:0000256" key="12">
    <source>
        <dbReference type="SAM" id="SignalP"/>
    </source>
</evidence>
<feature type="signal peptide" evidence="12">
    <location>
        <begin position="1"/>
        <end position="25"/>
    </location>
</feature>
<dbReference type="GO" id="GO:0000009">
    <property type="term" value="F:alpha-1,6-mannosyltransferase activity"/>
    <property type="evidence" value="ECO:0007669"/>
    <property type="project" value="InterPro"/>
</dbReference>
<keyword evidence="7 11" id="KW-0812">Transmembrane</keyword>
<protein>
    <recommendedName>
        <fullName evidence="11">GPI mannosyltransferase 2</fullName>
        <ecNumber evidence="11">2.4.1.-</ecNumber>
    </recommendedName>
</protein>
<evidence type="ECO:0000256" key="8">
    <source>
        <dbReference type="ARBA" id="ARBA00022824"/>
    </source>
</evidence>
<keyword evidence="8 11" id="KW-0256">Endoplasmic reticulum</keyword>
<dbReference type="GO" id="GO:0031501">
    <property type="term" value="C:mannosyltransferase complex"/>
    <property type="evidence" value="ECO:0007669"/>
    <property type="project" value="TreeGrafter"/>
</dbReference>
<evidence type="ECO:0000256" key="6">
    <source>
        <dbReference type="ARBA" id="ARBA00022679"/>
    </source>
</evidence>
<dbReference type="PANTHER" id="PTHR12468:SF2">
    <property type="entry name" value="GPI MANNOSYLTRANSFERASE 2"/>
    <property type="match status" value="1"/>
</dbReference>
<keyword evidence="14" id="KW-1185">Reference proteome</keyword>
<evidence type="ECO:0000256" key="2">
    <source>
        <dbReference type="ARBA" id="ARBA00004687"/>
    </source>
</evidence>
<keyword evidence="10 11" id="KW-0472">Membrane</keyword>
<evidence type="ECO:0000256" key="9">
    <source>
        <dbReference type="ARBA" id="ARBA00022989"/>
    </source>
</evidence>
<reference evidence="13 14" key="1">
    <citation type="journal article" date="2024" name="Nat. Commun.">
        <title>Phylogenomics reveals the evolutionary origins of lichenization in chlorophyte algae.</title>
        <authorList>
            <person name="Puginier C."/>
            <person name="Libourel C."/>
            <person name="Otte J."/>
            <person name="Skaloud P."/>
            <person name="Haon M."/>
            <person name="Grisel S."/>
            <person name="Petersen M."/>
            <person name="Berrin J.G."/>
            <person name="Delaux P.M."/>
            <person name="Dal Grande F."/>
            <person name="Keller J."/>
        </authorList>
    </citation>
    <scope>NUCLEOTIDE SEQUENCE [LARGE SCALE GENOMIC DNA]</scope>
    <source>
        <strain evidence="13 14">SAG 2036</strain>
    </source>
</reference>
<dbReference type="Pfam" id="PF04188">
    <property type="entry name" value="Mannosyl_trans2"/>
    <property type="match status" value="2"/>
</dbReference>
<evidence type="ECO:0000256" key="1">
    <source>
        <dbReference type="ARBA" id="ARBA00004477"/>
    </source>
</evidence>
<feature type="transmembrane region" description="Helical" evidence="11">
    <location>
        <begin position="347"/>
        <end position="366"/>
    </location>
</feature>
<dbReference type="GO" id="GO:0005789">
    <property type="term" value="C:endoplasmic reticulum membrane"/>
    <property type="evidence" value="ECO:0007669"/>
    <property type="project" value="UniProtKB-SubCell"/>
</dbReference>
<dbReference type="PANTHER" id="PTHR12468">
    <property type="entry name" value="GPI MANNOSYLTRANSFERASE 2"/>
    <property type="match status" value="1"/>
</dbReference>
<comment type="function">
    <text evidence="11">Mannosyltransferase involved in glycosylphosphatidylinositol-anchor biosynthesis.</text>
</comment>
<dbReference type="GO" id="GO:0004376">
    <property type="term" value="F:GPI mannosyltransferase activity"/>
    <property type="evidence" value="ECO:0007669"/>
    <property type="project" value="InterPro"/>
</dbReference>
<dbReference type="Proteomes" id="UP001465755">
    <property type="component" value="Unassembled WGS sequence"/>
</dbReference>
<evidence type="ECO:0000256" key="10">
    <source>
        <dbReference type="ARBA" id="ARBA00023136"/>
    </source>
</evidence>
<dbReference type="GO" id="GO:0006506">
    <property type="term" value="P:GPI anchor biosynthetic process"/>
    <property type="evidence" value="ECO:0007669"/>
    <property type="project" value="UniProtKB-KW"/>
</dbReference>
<comment type="pathway">
    <text evidence="2 11">Glycolipid biosynthesis; glycosylphosphatidylinositol-anchor biosynthesis.</text>
</comment>
<dbReference type="InterPro" id="IPR007315">
    <property type="entry name" value="PIG-V/Gpi18"/>
</dbReference>
<evidence type="ECO:0000256" key="7">
    <source>
        <dbReference type="ARBA" id="ARBA00022692"/>
    </source>
</evidence>
<evidence type="ECO:0000256" key="5">
    <source>
        <dbReference type="ARBA" id="ARBA00022676"/>
    </source>
</evidence>
<name>A0AAW1P0Z1_9CHLO</name>
<keyword evidence="4 11" id="KW-0337">GPI-anchor biosynthesis</keyword>